<sequence length="278" mass="29548">MKRSLDLITQHKRPDRAGGRAAWRKADQAARVAVATELATHGPEAAGELIDPLLKRLDAARHAIHSQGPLTSLAELLPTAAYLPSAHQSLFDSVMEGARVQVARSNPQSWNPEGVILEAFLRIGAGEDPGRQLDSLARDLAARGARLFPTAALAVLHAALCDTAGAQRVATLRAAPHQKAAALSAVASHLARVPPRPCPVPNSIGTDRFTHAIQHLALKVTSATRPDNETPIKLLHQALATAGWHHAIPVLARLAPEAVAAVRDIVMVHLRASHVSQI</sequence>
<evidence type="ECO:0000313" key="2">
    <source>
        <dbReference type="Proteomes" id="UP001602322"/>
    </source>
</evidence>
<accession>A0ABW6XEI0</accession>
<name>A0ABW6XEI0_9ACTN</name>
<protein>
    <submittedName>
        <fullName evidence="1">Uncharacterized protein</fullName>
    </submittedName>
</protein>
<dbReference type="EMBL" id="JBIBEG010000011">
    <property type="protein sequence ID" value="MFF5900131.1"/>
    <property type="molecule type" value="Genomic_DNA"/>
</dbReference>
<keyword evidence="2" id="KW-1185">Reference proteome</keyword>
<gene>
    <name evidence="1" type="ORF">ACFY8O_29960</name>
</gene>
<proteinExistence type="predicted"/>
<dbReference type="RefSeq" id="WP_387907851.1">
    <property type="nucleotide sequence ID" value="NZ_JBIBEG010000011.1"/>
</dbReference>
<reference evidence="1 2" key="1">
    <citation type="submission" date="2024-10" db="EMBL/GenBank/DDBJ databases">
        <title>The Natural Products Discovery Center: Release of the First 8490 Sequenced Strains for Exploring Actinobacteria Biosynthetic Diversity.</title>
        <authorList>
            <person name="Kalkreuter E."/>
            <person name="Kautsar S.A."/>
            <person name="Yang D."/>
            <person name="Bader C.D."/>
            <person name="Teijaro C.N."/>
            <person name="Fluegel L."/>
            <person name="Davis C.M."/>
            <person name="Simpson J.R."/>
            <person name="Lauterbach L."/>
            <person name="Steele A.D."/>
            <person name="Gui C."/>
            <person name="Meng S."/>
            <person name="Li G."/>
            <person name="Viehrig K."/>
            <person name="Ye F."/>
            <person name="Su P."/>
            <person name="Kiefer A.F."/>
            <person name="Nichols A."/>
            <person name="Cepeda A.J."/>
            <person name="Yan W."/>
            <person name="Fan B."/>
            <person name="Jiang Y."/>
            <person name="Adhikari A."/>
            <person name="Zheng C.-J."/>
            <person name="Schuster L."/>
            <person name="Cowan T.M."/>
            <person name="Smanski M.J."/>
            <person name="Chevrette M.G."/>
            <person name="De Carvalho L.P.S."/>
            <person name="Shen B."/>
        </authorList>
    </citation>
    <scope>NUCLEOTIDE SEQUENCE [LARGE SCALE GENOMIC DNA]</scope>
    <source>
        <strain evidence="1 2">NPDC012540</strain>
    </source>
</reference>
<organism evidence="1 2">
    <name type="scientific">Streptomyces argenteolus</name>
    <dbReference type="NCBI Taxonomy" id="67274"/>
    <lineage>
        <taxon>Bacteria</taxon>
        <taxon>Bacillati</taxon>
        <taxon>Actinomycetota</taxon>
        <taxon>Actinomycetes</taxon>
        <taxon>Kitasatosporales</taxon>
        <taxon>Streptomycetaceae</taxon>
        <taxon>Streptomyces</taxon>
    </lineage>
</organism>
<comment type="caution">
    <text evidence="1">The sequence shown here is derived from an EMBL/GenBank/DDBJ whole genome shotgun (WGS) entry which is preliminary data.</text>
</comment>
<dbReference type="Proteomes" id="UP001602322">
    <property type="component" value="Unassembled WGS sequence"/>
</dbReference>
<evidence type="ECO:0000313" key="1">
    <source>
        <dbReference type="EMBL" id="MFF5900131.1"/>
    </source>
</evidence>